<name>A0A0G0WZX4_9BACT</name>
<evidence type="ECO:0000313" key="1">
    <source>
        <dbReference type="EMBL" id="KKS17707.1"/>
    </source>
</evidence>
<proteinExistence type="predicted"/>
<comment type="caution">
    <text evidence="1">The sequence shown here is derived from an EMBL/GenBank/DDBJ whole genome shotgun (WGS) entry which is preliminary data.</text>
</comment>
<accession>A0A0G0WZX4</accession>
<sequence>MINVKNIGSKFPTEVTTIAQNIRAITSKIARGMGSDPEAIGLNLFTG</sequence>
<reference evidence="1 2" key="1">
    <citation type="journal article" date="2015" name="Nature">
        <title>rRNA introns, odd ribosomes, and small enigmatic genomes across a large radiation of phyla.</title>
        <authorList>
            <person name="Brown C.T."/>
            <person name="Hug L.A."/>
            <person name="Thomas B.C."/>
            <person name="Sharon I."/>
            <person name="Castelle C.J."/>
            <person name="Singh A."/>
            <person name="Wilkins M.J."/>
            <person name="Williams K.H."/>
            <person name="Banfield J.F."/>
        </authorList>
    </citation>
    <scope>NUCLEOTIDE SEQUENCE [LARGE SCALE GENOMIC DNA]</scope>
</reference>
<dbReference type="AlphaFoldDB" id="A0A0G0WZX4"/>
<gene>
    <name evidence="1" type="ORF">UU74_C0019G0008</name>
</gene>
<evidence type="ECO:0000313" key="2">
    <source>
        <dbReference type="Proteomes" id="UP000033969"/>
    </source>
</evidence>
<protein>
    <submittedName>
        <fullName evidence="1">Uncharacterized protein</fullName>
    </submittedName>
</protein>
<dbReference type="Proteomes" id="UP000033969">
    <property type="component" value="Unassembled WGS sequence"/>
</dbReference>
<organism evidence="1 2">
    <name type="scientific">Candidatus Woesebacteria bacterium GW2011_GWA1_41_7</name>
    <dbReference type="NCBI Taxonomy" id="1618556"/>
    <lineage>
        <taxon>Bacteria</taxon>
        <taxon>Candidatus Woeseibacteriota</taxon>
    </lineage>
</organism>
<dbReference type="EMBL" id="LCBU01000019">
    <property type="protein sequence ID" value="KKS17707.1"/>
    <property type="molecule type" value="Genomic_DNA"/>
</dbReference>